<keyword evidence="1" id="KW-0805">Transcription regulation</keyword>
<dbReference type="PANTHER" id="PTHR30055:SF151">
    <property type="entry name" value="TRANSCRIPTIONAL REGULATORY PROTEIN"/>
    <property type="match status" value="1"/>
</dbReference>
<proteinExistence type="predicted"/>
<evidence type="ECO:0000256" key="2">
    <source>
        <dbReference type="ARBA" id="ARBA00023125"/>
    </source>
</evidence>
<evidence type="ECO:0000256" key="4">
    <source>
        <dbReference type="PROSITE-ProRule" id="PRU00335"/>
    </source>
</evidence>
<dbReference type="Gene3D" id="1.10.10.60">
    <property type="entry name" value="Homeodomain-like"/>
    <property type="match status" value="1"/>
</dbReference>
<keyword evidence="2 4" id="KW-0238">DNA-binding</keyword>
<dbReference type="GO" id="GO:0003700">
    <property type="term" value="F:DNA-binding transcription factor activity"/>
    <property type="evidence" value="ECO:0007669"/>
    <property type="project" value="TreeGrafter"/>
</dbReference>
<dbReference type="GO" id="GO:0000976">
    <property type="term" value="F:transcription cis-regulatory region binding"/>
    <property type="evidence" value="ECO:0007669"/>
    <property type="project" value="TreeGrafter"/>
</dbReference>
<dbReference type="Pfam" id="PF00440">
    <property type="entry name" value="TetR_N"/>
    <property type="match status" value="1"/>
</dbReference>
<evidence type="ECO:0000256" key="3">
    <source>
        <dbReference type="ARBA" id="ARBA00023163"/>
    </source>
</evidence>
<dbReference type="EMBL" id="WEGI01000009">
    <property type="protein sequence ID" value="MQY28518.1"/>
    <property type="molecule type" value="Genomic_DNA"/>
</dbReference>
<dbReference type="GO" id="GO:0045892">
    <property type="term" value="P:negative regulation of DNA-templated transcription"/>
    <property type="evidence" value="ECO:0007669"/>
    <property type="project" value="InterPro"/>
</dbReference>
<organism evidence="6 7">
    <name type="scientific">Nocardia aurantia</name>
    <dbReference type="NCBI Taxonomy" id="2585199"/>
    <lineage>
        <taxon>Bacteria</taxon>
        <taxon>Bacillati</taxon>
        <taxon>Actinomycetota</taxon>
        <taxon>Actinomycetes</taxon>
        <taxon>Mycobacteriales</taxon>
        <taxon>Nocardiaceae</taxon>
        <taxon>Nocardia</taxon>
    </lineage>
</organism>
<evidence type="ECO:0000313" key="6">
    <source>
        <dbReference type="EMBL" id="MQY28518.1"/>
    </source>
</evidence>
<feature type="DNA-binding region" description="H-T-H motif" evidence="4">
    <location>
        <begin position="47"/>
        <end position="66"/>
    </location>
</feature>
<dbReference type="Proteomes" id="UP000431401">
    <property type="component" value="Unassembled WGS sequence"/>
</dbReference>
<dbReference type="InterPro" id="IPR001647">
    <property type="entry name" value="HTH_TetR"/>
</dbReference>
<dbReference type="SUPFAM" id="SSF46689">
    <property type="entry name" value="Homeodomain-like"/>
    <property type="match status" value="1"/>
</dbReference>
<feature type="domain" description="HTH tetR-type" evidence="5">
    <location>
        <begin position="24"/>
        <end position="84"/>
    </location>
</feature>
<reference evidence="6 7" key="1">
    <citation type="submission" date="2019-10" db="EMBL/GenBank/DDBJ databases">
        <title>Nocardia macrotermitis sp. nov. and Nocardia aurantia sp. nov., isolated from the gut of fungus growing-termite Macrotermes natalensis.</title>
        <authorList>
            <person name="Benndorf R."/>
            <person name="Schwitalla J."/>
            <person name="Martin K."/>
            <person name="De Beer W."/>
            <person name="Kaster A.-K."/>
            <person name="Vollmers J."/>
            <person name="Poulsen M."/>
            <person name="Beemelmanns C."/>
        </authorList>
    </citation>
    <scope>NUCLEOTIDE SEQUENCE [LARGE SCALE GENOMIC DNA]</scope>
    <source>
        <strain evidence="6 7">RB56</strain>
    </source>
</reference>
<dbReference type="InterPro" id="IPR036271">
    <property type="entry name" value="Tet_transcr_reg_TetR-rel_C_sf"/>
</dbReference>
<dbReference type="InterPro" id="IPR004111">
    <property type="entry name" value="Repressor_TetR_C"/>
</dbReference>
<dbReference type="SUPFAM" id="SSF48498">
    <property type="entry name" value="Tetracyclin repressor-like, C-terminal domain"/>
    <property type="match status" value="1"/>
</dbReference>
<gene>
    <name evidence="6" type="ORF">NRB56_41020</name>
</gene>
<evidence type="ECO:0000259" key="5">
    <source>
        <dbReference type="PROSITE" id="PS50977"/>
    </source>
</evidence>
<accession>A0A7K0DSF3</accession>
<evidence type="ECO:0000313" key="7">
    <source>
        <dbReference type="Proteomes" id="UP000431401"/>
    </source>
</evidence>
<dbReference type="InterPro" id="IPR009057">
    <property type="entry name" value="Homeodomain-like_sf"/>
</dbReference>
<name>A0A7K0DSF3_9NOCA</name>
<protein>
    <recommendedName>
        <fullName evidence="5">HTH tetR-type domain-containing protein</fullName>
    </recommendedName>
</protein>
<dbReference type="Gene3D" id="1.10.357.10">
    <property type="entry name" value="Tetracycline Repressor, domain 2"/>
    <property type="match status" value="1"/>
</dbReference>
<dbReference type="InterPro" id="IPR050109">
    <property type="entry name" value="HTH-type_TetR-like_transc_reg"/>
</dbReference>
<comment type="caution">
    <text evidence="6">The sequence shown here is derived from an EMBL/GenBank/DDBJ whole genome shotgun (WGS) entry which is preliminary data.</text>
</comment>
<sequence>MPSPTALDLLWGTRERPRRGPKPSLTLERIVGEAIALADAEGLASLSMQRLAERLGCAKMALYRYLPGKAELTALMLDFGMGAAPTFEDAETIVAEDISMEPQWRRQLRDWTVAVYDGMRAHPWMQELVVGTRPLGPNEIGWFEAGLTPLADTGLAGAERLDAIALLSGHARALAQQAADGPGPESAMARQLAETLAARADRYPHTLAAFAEPGVRDNALHFGIDRILDGLAVLMAARAGD</sequence>
<keyword evidence="7" id="KW-1185">Reference proteome</keyword>
<evidence type="ECO:0000256" key="1">
    <source>
        <dbReference type="ARBA" id="ARBA00023015"/>
    </source>
</evidence>
<dbReference type="PANTHER" id="PTHR30055">
    <property type="entry name" value="HTH-TYPE TRANSCRIPTIONAL REGULATOR RUTR"/>
    <property type="match status" value="1"/>
</dbReference>
<dbReference type="Pfam" id="PF02909">
    <property type="entry name" value="TetR_C_1"/>
    <property type="match status" value="1"/>
</dbReference>
<keyword evidence="3" id="KW-0804">Transcription</keyword>
<dbReference type="RefSeq" id="WP_406603509.1">
    <property type="nucleotide sequence ID" value="NZ_WEGI01000009.1"/>
</dbReference>
<dbReference type="PROSITE" id="PS50977">
    <property type="entry name" value="HTH_TETR_2"/>
    <property type="match status" value="1"/>
</dbReference>
<dbReference type="AlphaFoldDB" id="A0A7K0DSF3"/>